<dbReference type="InterPro" id="IPR011006">
    <property type="entry name" value="CheY-like_superfamily"/>
</dbReference>
<evidence type="ECO:0000256" key="3">
    <source>
        <dbReference type="ARBA" id="ARBA00024867"/>
    </source>
</evidence>
<dbReference type="AlphaFoldDB" id="A0A4R2RQ44"/>
<evidence type="ECO:0000259" key="5">
    <source>
        <dbReference type="PROSITE" id="PS50110"/>
    </source>
</evidence>
<accession>A0A4R2RQ44</accession>
<evidence type="ECO:0000256" key="1">
    <source>
        <dbReference type="ARBA" id="ARBA00018672"/>
    </source>
</evidence>
<keyword evidence="7" id="KW-1185">Reference proteome</keyword>
<comment type="caution">
    <text evidence="6">The sequence shown here is derived from an EMBL/GenBank/DDBJ whole genome shotgun (WGS) entry which is preliminary data.</text>
</comment>
<dbReference type="EMBL" id="SLXT01000006">
    <property type="protein sequence ID" value="TCP65208.1"/>
    <property type="molecule type" value="Genomic_DNA"/>
</dbReference>
<dbReference type="InterPro" id="IPR050595">
    <property type="entry name" value="Bact_response_regulator"/>
</dbReference>
<proteinExistence type="predicted"/>
<name>A0A4R2RQ44_9FIRM</name>
<dbReference type="Proteomes" id="UP000294813">
    <property type="component" value="Unassembled WGS sequence"/>
</dbReference>
<reference evidence="6 7" key="1">
    <citation type="submission" date="2019-03" db="EMBL/GenBank/DDBJ databases">
        <title>Genomic Encyclopedia of Type Strains, Phase IV (KMG-IV): sequencing the most valuable type-strain genomes for metagenomic binning, comparative biology and taxonomic classification.</title>
        <authorList>
            <person name="Goeker M."/>
        </authorList>
    </citation>
    <scope>NUCLEOTIDE SEQUENCE [LARGE SCALE GENOMIC DNA]</scope>
    <source>
        <strain evidence="6 7">DSM 11170</strain>
    </source>
</reference>
<dbReference type="RefSeq" id="WP_165876326.1">
    <property type="nucleotide sequence ID" value="NZ_JAOQNU010000006.1"/>
</dbReference>
<comment type="function">
    <text evidence="3">May play the central regulatory role in sporulation. It may be an element of the effector pathway responsible for the activation of sporulation genes in response to nutritional stress. Spo0A may act in concert with spo0H (a sigma factor) to control the expression of some genes that are critical to the sporulation process.</text>
</comment>
<dbReference type="SUPFAM" id="SSF52172">
    <property type="entry name" value="CheY-like"/>
    <property type="match status" value="1"/>
</dbReference>
<sequence>MPDQAQILVVDDQRGVRHLLVDALMLLDIKADTASNGNEALARLTQSAYDLVILDMKMPGLSGLQVAVELHRHGKVPEIWLMTAYDDVELRQQAIVQGIHRQITKPFDVLQLVEDIRTWITAKQAEKALF</sequence>
<dbReference type="Pfam" id="PF00072">
    <property type="entry name" value="Response_reg"/>
    <property type="match status" value="1"/>
</dbReference>
<feature type="domain" description="Response regulatory" evidence="5">
    <location>
        <begin position="6"/>
        <end position="120"/>
    </location>
</feature>
<dbReference type="GO" id="GO:0000160">
    <property type="term" value="P:phosphorelay signal transduction system"/>
    <property type="evidence" value="ECO:0007669"/>
    <property type="project" value="InterPro"/>
</dbReference>
<dbReference type="PANTHER" id="PTHR44591">
    <property type="entry name" value="STRESS RESPONSE REGULATOR PROTEIN 1"/>
    <property type="match status" value="1"/>
</dbReference>
<dbReference type="Gene3D" id="3.40.50.2300">
    <property type="match status" value="1"/>
</dbReference>
<evidence type="ECO:0000256" key="4">
    <source>
        <dbReference type="PROSITE-ProRule" id="PRU00169"/>
    </source>
</evidence>
<feature type="modified residue" description="4-aspartylphosphate" evidence="4">
    <location>
        <position position="55"/>
    </location>
</feature>
<dbReference type="PROSITE" id="PS50110">
    <property type="entry name" value="RESPONSE_REGULATORY"/>
    <property type="match status" value="1"/>
</dbReference>
<keyword evidence="2 4" id="KW-0597">Phosphoprotein</keyword>
<dbReference type="PANTHER" id="PTHR44591:SF3">
    <property type="entry name" value="RESPONSE REGULATORY DOMAIN-CONTAINING PROTEIN"/>
    <property type="match status" value="1"/>
</dbReference>
<dbReference type="SMART" id="SM00448">
    <property type="entry name" value="REC"/>
    <property type="match status" value="1"/>
</dbReference>
<dbReference type="CDD" id="cd00156">
    <property type="entry name" value="REC"/>
    <property type="match status" value="1"/>
</dbReference>
<evidence type="ECO:0000313" key="7">
    <source>
        <dbReference type="Proteomes" id="UP000294813"/>
    </source>
</evidence>
<gene>
    <name evidence="6" type="ORF">EDD73_10692</name>
</gene>
<dbReference type="InterPro" id="IPR001789">
    <property type="entry name" value="Sig_transdc_resp-reg_receiver"/>
</dbReference>
<organism evidence="6 7">
    <name type="scientific">Heliophilum fasciatum</name>
    <dbReference type="NCBI Taxonomy" id="35700"/>
    <lineage>
        <taxon>Bacteria</taxon>
        <taxon>Bacillati</taxon>
        <taxon>Bacillota</taxon>
        <taxon>Clostridia</taxon>
        <taxon>Eubacteriales</taxon>
        <taxon>Heliobacteriaceae</taxon>
        <taxon>Heliophilum</taxon>
    </lineage>
</organism>
<evidence type="ECO:0000256" key="2">
    <source>
        <dbReference type="ARBA" id="ARBA00022553"/>
    </source>
</evidence>
<evidence type="ECO:0000313" key="6">
    <source>
        <dbReference type="EMBL" id="TCP65208.1"/>
    </source>
</evidence>
<protein>
    <recommendedName>
        <fullName evidence="1">Stage 0 sporulation protein A homolog</fullName>
    </recommendedName>
</protein>